<comment type="caution">
    <text evidence="2">The sequence shown here is derived from an EMBL/GenBank/DDBJ whole genome shotgun (WGS) entry which is preliminary data.</text>
</comment>
<protein>
    <submittedName>
        <fullName evidence="2">UPF0232 protein</fullName>
    </submittedName>
</protein>
<sequence>MSSDRRPPRDSDGRSPGDLDRGFAAEDDALLPPLRRAPADGAPLRQVVDLVPERQVAAAALNRAREAARAKGIRPGDAPRRRPMVDTTGTAGPGARDPQAVADTLGALVGQFNWGSGLVSGTVQHRWADLVGPQVAEHCAYVSLEAGVLTVQAASTSWATNLTWAVPTMLRRFAEELGEGVVSEIAVLGPSGPGFGRGKRRVAGRGPRDTYG</sequence>
<dbReference type="AlphaFoldDB" id="A0A402DME1"/>
<keyword evidence="3" id="KW-1185">Reference proteome</keyword>
<evidence type="ECO:0000313" key="2">
    <source>
        <dbReference type="EMBL" id="GCE75295.1"/>
    </source>
</evidence>
<dbReference type="Proteomes" id="UP000289954">
    <property type="component" value="Unassembled WGS sequence"/>
</dbReference>
<organism evidence="2 3">
    <name type="scientific">Cellulomonas biazotea</name>
    <dbReference type="NCBI Taxonomy" id="1709"/>
    <lineage>
        <taxon>Bacteria</taxon>
        <taxon>Bacillati</taxon>
        <taxon>Actinomycetota</taxon>
        <taxon>Actinomycetes</taxon>
        <taxon>Micrococcales</taxon>
        <taxon>Cellulomonadaceae</taxon>
        <taxon>Cellulomonas</taxon>
    </lineage>
</organism>
<dbReference type="PANTHER" id="PTHR36456:SF1">
    <property type="entry name" value="UPF0232 PROTEIN SCO3875"/>
    <property type="match status" value="1"/>
</dbReference>
<evidence type="ECO:0000313" key="3">
    <source>
        <dbReference type="Proteomes" id="UP000289954"/>
    </source>
</evidence>
<dbReference type="EMBL" id="BIMR01000018">
    <property type="protein sequence ID" value="GCE75295.1"/>
    <property type="molecule type" value="Genomic_DNA"/>
</dbReference>
<evidence type="ECO:0000256" key="1">
    <source>
        <dbReference type="SAM" id="MobiDB-lite"/>
    </source>
</evidence>
<gene>
    <name evidence="2" type="ORF">CBZ_03510</name>
</gene>
<dbReference type="InterPro" id="IPR007922">
    <property type="entry name" value="DciA-like"/>
</dbReference>
<feature type="compositionally biased region" description="Basic and acidic residues" evidence="1">
    <location>
        <begin position="1"/>
        <end position="24"/>
    </location>
</feature>
<feature type="region of interest" description="Disordered" evidence="1">
    <location>
        <begin position="1"/>
        <end position="39"/>
    </location>
</feature>
<dbReference type="Pfam" id="PF05258">
    <property type="entry name" value="DciA"/>
    <property type="match status" value="1"/>
</dbReference>
<reference evidence="2 3" key="1">
    <citation type="submission" date="2019-01" db="EMBL/GenBank/DDBJ databases">
        <title>Draft genome sequence of Cellulomonas takizawaensis strain TKZ-21.</title>
        <authorList>
            <person name="Yamamura H."/>
            <person name="Hayashi T."/>
            <person name="Hamada M."/>
            <person name="Serisawa Y."/>
            <person name="Matsuyama K."/>
            <person name="Nakagawa Y."/>
            <person name="Otoguro M."/>
            <person name="Yanagida F."/>
            <person name="Hayakawa M."/>
        </authorList>
    </citation>
    <scope>NUCLEOTIDE SEQUENCE [LARGE SCALE GENOMIC DNA]</scope>
    <source>
        <strain evidence="2 3">NBRC12680</strain>
    </source>
</reference>
<accession>A0A402DME1</accession>
<dbReference type="RefSeq" id="WP_246012955.1">
    <property type="nucleotide sequence ID" value="NZ_BIMR01000018.1"/>
</dbReference>
<name>A0A402DME1_9CELL</name>
<dbReference type="PANTHER" id="PTHR36456">
    <property type="entry name" value="UPF0232 PROTEIN SCO3875"/>
    <property type="match status" value="1"/>
</dbReference>
<proteinExistence type="predicted"/>